<accession>A0A370B103</accession>
<dbReference type="OrthoDB" id="3866803at2"/>
<feature type="compositionally biased region" description="Pro residues" evidence="1">
    <location>
        <begin position="402"/>
        <end position="415"/>
    </location>
</feature>
<reference evidence="3 4" key="1">
    <citation type="submission" date="2018-07" db="EMBL/GenBank/DDBJ databases">
        <title>Streptomyces species from bats.</title>
        <authorList>
            <person name="Dunlap C."/>
        </authorList>
    </citation>
    <scope>NUCLEOTIDE SEQUENCE [LARGE SCALE GENOMIC DNA]</scope>
    <source>
        <strain evidence="3 4">AC230</strain>
    </source>
</reference>
<dbReference type="InterPro" id="IPR016181">
    <property type="entry name" value="Acyl_CoA_acyltransferase"/>
</dbReference>
<evidence type="ECO:0000313" key="4">
    <source>
        <dbReference type="Proteomes" id="UP000253741"/>
    </source>
</evidence>
<dbReference type="RefSeq" id="WP_114626070.1">
    <property type="nucleotide sequence ID" value="NZ_QQNA01000214.1"/>
</dbReference>
<gene>
    <name evidence="3" type="ORF">DVH02_24870</name>
</gene>
<feature type="region of interest" description="Disordered" evidence="1">
    <location>
        <begin position="396"/>
        <end position="425"/>
    </location>
</feature>
<keyword evidence="3" id="KW-0808">Transferase</keyword>
<feature type="compositionally biased region" description="Basic and acidic residues" evidence="1">
    <location>
        <begin position="416"/>
        <end position="425"/>
    </location>
</feature>
<dbReference type="EMBL" id="QQNA01000214">
    <property type="protein sequence ID" value="RDG35510.1"/>
    <property type="molecule type" value="Genomic_DNA"/>
</dbReference>
<dbReference type="InterPro" id="IPR038740">
    <property type="entry name" value="BioF2-like_GNAT_dom"/>
</dbReference>
<dbReference type="AlphaFoldDB" id="A0A370B103"/>
<evidence type="ECO:0000259" key="2">
    <source>
        <dbReference type="Pfam" id="PF13480"/>
    </source>
</evidence>
<proteinExistence type="predicted"/>
<dbReference type="SUPFAM" id="SSF55729">
    <property type="entry name" value="Acyl-CoA N-acyltransferases (Nat)"/>
    <property type="match status" value="1"/>
</dbReference>
<dbReference type="GO" id="GO:0016740">
    <property type="term" value="F:transferase activity"/>
    <property type="evidence" value="ECO:0007669"/>
    <property type="project" value="UniProtKB-KW"/>
</dbReference>
<sequence length="425" mass="47041">MQRDVNAPRRRPGDALPRVSGGYRVEVLPSIATLSRAMWEELAPADDPMWSRGLFTAMERGGIGPEGYAYLVVREHARVRAVLPVCRFRELRLDGLVGPAERRFLTPVERLFPRLLRVPALLCGNLLGQGHVLTEGGPPGEEVQRLLVDAVLAYARRERLGTVVFKDFAPAELAPLRTTLRRAGFSFAPGLPDTELRLGHASFDDYLAALPAKPRRNARSKMRAFRARSDLRIEILDQFEELLPRILALYRQVMDRADQFLDVLDASFLEAVHAGTEPRRRLVACFQGDTLVAFLLCLFAGTGAVGARIGLDYRLAHDARLYHIVHYAAIDLALASGCDRIRFAQTAYTPKREFGCDLIPQSYAITHLRPGRRAVLRRVLPRALSAGRIRALGPHLAAATDTPPPGPGPHPPSPPDTERPTHAPS</sequence>
<protein>
    <submittedName>
        <fullName evidence="3">GNAT family N-acetyltransferase</fullName>
    </submittedName>
</protein>
<dbReference type="Pfam" id="PF13480">
    <property type="entry name" value="Acetyltransf_6"/>
    <property type="match status" value="1"/>
</dbReference>
<name>A0A370B103_9ACTN</name>
<evidence type="ECO:0000313" key="3">
    <source>
        <dbReference type="EMBL" id="RDG35510.1"/>
    </source>
</evidence>
<comment type="caution">
    <text evidence="3">The sequence shown here is derived from an EMBL/GenBank/DDBJ whole genome shotgun (WGS) entry which is preliminary data.</text>
</comment>
<dbReference type="Proteomes" id="UP000253741">
    <property type="component" value="Unassembled WGS sequence"/>
</dbReference>
<feature type="domain" description="BioF2-like acetyltransferase" evidence="2">
    <location>
        <begin position="213"/>
        <end position="344"/>
    </location>
</feature>
<evidence type="ECO:0000256" key="1">
    <source>
        <dbReference type="SAM" id="MobiDB-lite"/>
    </source>
</evidence>
<organism evidence="3 4">
    <name type="scientific">Streptomyces corynorhini</name>
    <dbReference type="NCBI Taxonomy" id="2282652"/>
    <lineage>
        <taxon>Bacteria</taxon>
        <taxon>Bacillati</taxon>
        <taxon>Actinomycetota</taxon>
        <taxon>Actinomycetes</taxon>
        <taxon>Kitasatosporales</taxon>
        <taxon>Streptomycetaceae</taxon>
        <taxon>Streptomyces</taxon>
    </lineage>
</organism>
<dbReference type="Gene3D" id="3.40.630.30">
    <property type="match status" value="1"/>
</dbReference>
<keyword evidence="4" id="KW-1185">Reference proteome</keyword>